<reference evidence="2" key="1">
    <citation type="submission" date="2019-11" db="EMBL/GenBank/DDBJ databases">
        <authorList>
            <person name="Feng L."/>
        </authorList>
    </citation>
    <scope>NUCLEOTIDE SEQUENCE</scope>
    <source>
        <strain evidence="2">VrattiLFYP33</strain>
    </source>
</reference>
<proteinExistence type="predicted"/>
<protein>
    <recommendedName>
        <fullName evidence="1">Replication-associated protein ORF2/G2P domain-containing protein</fullName>
    </recommendedName>
</protein>
<sequence>MRKRKIIKSKNMTEIYDSLFIKSYQGQGKKPRLPKRKPTAEEVKKNNLRMAKAKLRMLIDNNFKEDDYYLTLTFKKELPPEESKKAIQKFVRDLRKQYKKSEKELKYIYIAEEKGRLHFHMLVNREIELTTALMRKLWPYGFTEIKYYRGAAEDAIKMAEYFTKERTINDDKKDEPRVFKRTWVKSNNVHPPEAKVKTLKATEWKREVNIPNGYYLDKESYFEGVNNAGYPYRFFRIIRIRGPMIE</sequence>
<evidence type="ECO:0000313" key="2">
    <source>
        <dbReference type="EMBL" id="VYU52971.1"/>
    </source>
</evidence>
<accession>A0A6N3FLR1</accession>
<dbReference type="EMBL" id="CACRUX010000101">
    <property type="protein sequence ID" value="VYU52971.1"/>
    <property type="molecule type" value="Genomic_DNA"/>
</dbReference>
<dbReference type="RefSeq" id="WP_156705893.1">
    <property type="nucleotide sequence ID" value="NZ_CACRUX010000101.1"/>
</dbReference>
<dbReference type="InterPro" id="IPR056906">
    <property type="entry name" value="ORF2/G2P_dom"/>
</dbReference>
<name>A0A6N3FLR1_9FIRM</name>
<organism evidence="2">
    <name type="scientific">Veillonella ratti</name>
    <dbReference type="NCBI Taxonomy" id="103892"/>
    <lineage>
        <taxon>Bacteria</taxon>
        <taxon>Bacillati</taxon>
        <taxon>Bacillota</taxon>
        <taxon>Negativicutes</taxon>
        <taxon>Veillonellales</taxon>
        <taxon>Veillonellaceae</taxon>
        <taxon>Veillonella</taxon>
    </lineage>
</organism>
<evidence type="ECO:0000259" key="1">
    <source>
        <dbReference type="Pfam" id="PF23343"/>
    </source>
</evidence>
<dbReference type="Pfam" id="PF23343">
    <property type="entry name" value="REP_ORF2-G2P"/>
    <property type="match status" value="1"/>
</dbReference>
<gene>
    <name evidence="2" type="ORF">VRLFYP33_02382</name>
</gene>
<feature type="domain" description="Replication-associated protein ORF2/G2P" evidence="1">
    <location>
        <begin position="68"/>
        <end position="165"/>
    </location>
</feature>
<dbReference type="AlphaFoldDB" id="A0A6N3FLR1"/>